<dbReference type="PANTHER" id="PTHR43818">
    <property type="entry name" value="BCDNA.GH03377"/>
    <property type="match status" value="1"/>
</dbReference>
<dbReference type="GO" id="GO:0016491">
    <property type="term" value="F:oxidoreductase activity"/>
    <property type="evidence" value="ECO:0007669"/>
    <property type="project" value="UniProtKB-KW"/>
</dbReference>
<feature type="domain" description="Gfo/Idh/MocA-like oxidoreductase N-terminal" evidence="1">
    <location>
        <begin position="13"/>
        <end position="147"/>
    </location>
</feature>
<dbReference type="InterPro" id="IPR055170">
    <property type="entry name" value="GFO_IDH_MocA-like_dom"/>
</dbReference>
<dbReference type="EMBL" id="CP019791">
    <property type="protein sequence ID" value="AQT68913.1"/>
    <property type="molecule type" value="Genomic_DNA"/>
</dbReference>
<dbReference type="KEGG" id="alus:STSP2_02090"/>
<sequence>MAKQGRINGKEKIRIGVVGCGGRGWYDSDRSLKSDPNVEIYAMADLFQDKLDHTLKGLKNQYGDRINVAKNRQFVGFDAYKQLLECDLDLVILTTPPSFRPEHLRAAVEAGKHVFMEKPVAVDPVGVRSVIESSELADKKGLTIMAGTQARQMSHRVELMKRIHDGQIGDIVTGQCFRVGGAMRGWGVEERKADWSDMEWQIRRWLFNTWLSGDFICEMHIHELDIVNWAMGGPPVKCMAMGGREARTDELYGNIFDHFSVEYEYENGVRIFYAGSQIDGATVRTNERIVGTKGIAYTDWARSYIEGENPFKYDGPNPDPCISQHNLQFQAMRNGEKLNQGVRVAHSTLTAIMGRMSAYTGKELSWKWVLNASKLDLSPDKYEFGDMPKPEIAVPGETPLV</sequence>
<feature type="domain" description="GFO/IDH/MocA-like oxidoreductase" evidence="2">
    <location>
        <begin position="159"/>
        <end position="295"/>
    </location>
</feature>
<dbReference type="AlphaFoldDB" id="A0A1U9NLV3"/>
<keyword evidence="3" id="KW-0560">Oxidoreductase</keyword>
<dbReference type="Pfam" id="PF22725">
    <property type="entry name" value="GFO_IDH_MocA_C3"/>
    <property type="match status" value="1"/>
</dbReference>
<dbReference type="SUPFAM" id="SSF55347">
    <property type="entry name" value="Glyceraldehyde-3-phosphate dehydrogenase-like, C-terminal domain"/>
    <property type="match status" value="1"/>
</dbReference>
<reference evidence="4" key="1">
    <citation type="submission" date="2017-02" db="EMBL/GenBank/DDBJ databases">
        <title>Comparative genomics and description of representatives of a novel lineage of planctomycetes thriving in anoxic sediments.</title>
        <authorList>
            <person name="Spring S."/>
            <person name="Bunk B."/>
            <person name="Sproer C."/>
        </authorList>
    </citation>
    <scope>NUCLEOTIDE SEQUENCE [LARGE SCALE GENOMIC DNA]</scope>
    <source>
        <strain evidence="4">ST-NAGAB-D1</strain>
    </source>
</reference>
<name>A0A1U9NLV3_9BACT</name>
<dbReference type="Gene3D" id="3.40.50.720">
    <property type="entry name" value="NAD(P)-binding Rossmann-like Domain"/>
    <property type="match status" value="1"/>
</dbReference>
<dbReference type="RefSeq" id="WP_146662299.1">
    <property type="nucleotide sequence ID" value="NZ_CP019791.1"/>
</dbReference>
<dbReference type="GO" id="GO:0000166">
    <property type="term" value="F:nucleotide binding"/>
    <property type="evidence" value="ECO:0007669"/>
    <property type="project" value="InterPro"/>
</dbReference>
<dbReference type="Gene3D" id="3.30.360.10">
    <property type="entry name" value="Dihydrodipicolinate Reductase, domain 2"/>
    <property type="match status" value="1"/>
</dbReference>
<gene>
    <name evidence="3" type="primary">ycjS_1</name>
    <name evidence="3" type="ORF">STSP2_02090</name>
</gene>
<dbReference type="STRING" id="1936003.STSP2_02090"/>
<dbReference type="Pfam" id="PF01408">
    <property type="entry name" value="GFO_IDH_MocA"/>
    <property type="match status" value="1"/>
</dbReference>
<evidence type="ECO:0000259" key="1">
    <source>
        <dbReference type="Pfam" id="PF01408"/>
    </source>
</evidence>
<dbReference type="OrthoDB" id="253515at2"/>
<evidence type="ECO:0000259" key="2">
    <source>
        <dbReference type="Pfam" id="PF22725"/>
    </source>
</evidence>
<dbReference type="InterPro" id="IPR036291">
    <property type="entry name" value="NAD(P)-bd_dom_sf"/>
</dbReference>
<proteinExistence type="predicted"/>
<dbReference type="SUPFAM" id="SSF51735">
    <property type="entry name" value="NAD(P)-binding Rossmann-fold domains"/>
    <property type="match status" value="1"/>
</dbReference>
<dbReference type="InterPro" id="IPR050463">
    <property type="entry name" value="Gfo/Idh/MocA_oxidrdct_glycsds"/>
</dbReference>
<organism evidence="3 4">
    <name type="scientific">Anaerohalosphaera lusitana</name>
    <dbReference type="NCBI Taxonomy" id="1936003"/>
    <lineage>
        <taxon>Bacteria</taxon>
        <taxon>Pseudomonadati</taxon>
        <taxon>Planctomycetota</taxon>
        <taxon>Phycisphaerae</taxon>
        <taxon>Sedimentisphaerales</taxon>
        <taxon>Anaerohalosphaeraceae</taxon>
        <taxon>Anaerohalosphaera</taxon>
    </lineage>
</organism>
<evidence type="ECO:0000313" key="4">
    <source>
        <dbReference type="Proteomes" id="UP000189674"/>
    </source>
</evidence>
<keyword evidence="4" id="KW-1185">Reference proteome</keyword>
<dbReference type="Proteomes" id="UP000189674">
    <property type="component" value="Chromosome"/>
</dbReference>
<dbReference type="EC" id="1.-.-.-" evidence="3"/>
<dbReference type="InterPro" id="IPR000683">
    <property type="entry name" value="Gfo/Idh/MocA-like_OxRdtase_N"/>
</dbReference>
<protein>
    <submittedName>
        <fullName evidence="3">Putative oxidoreductase YcjS</fullName>
        <ecNumber evidence="3">1.-.-.-</ecNumber>
    </submittedName>
</protein>
<evidence type="ECO:0000313" key="3">
    <source>
        <dbReference type="EMBL" id="AQT68913.1"/>
    </source>
</evidence>
<accession>A0A1U9NLV3</accession>
<dbReference type="PANTHER" id="PTHR43818:SF5">
    <property type="entry name" value="OXIDOREDUCTASE FAMILY PROTEIN"/>
    <property type="match status" value="1"/>
</dbReference>